<accession>A0A5B7GEB0</accession>
<name>A0A5B7GEB0_PORTR</name>
<evidence type="ECO:0000313" key="2">
    <source>
        <dbReference type="Proteomes" id="UP000324222"/>
    </source>
</evidence>
<evidence type="ECO:0000313" key="1">
    <source>
        <dbReference type="EMBL" id="MPC58650.1"/>
    </source>
</evidence>
<protein>
    <submittedName>
        <fullName evidence="1">Uncharacterized protein</fullName>
    </submittedName>
</protein>
<dbReference type="Proteomes" id="UP000324222">
    <property type="component" value="Unassembled WGS sequence"/>
</dbReference>
<comment type="caution">
    <text evidence="1">The sequence shown here is derived from an EMBL/GenBank/DDBJ whole genome shotgun (WGS) entry which is preliminary data.</text>
</comment>
<gene>
    <name evidence="1" type="ORF">E2C01_052656</name>
</gene>
<reference evidence="1 2" key="1">
    <citation type="submission" date="2019-05" db="EMBL/GenBank/DDBJ databases">
        <title>Another draft genome of Portunus trituberculatus and its Hox gene families provides insights of decapod evolution.</title>
        <authorList>
            <person name="Jeong J.-H."/>
            <person name="Song I."/>
            <person name="Kim S."/>
            <person name="Choi T."/>
            <person name="Kim D."/>
            <person name="Ryu S."/>
            <person name="Kim W."/>
        </authorList>
    </citation>
    <scope>NUCLEOTIDE SEQUENCE [LARGE SCALE GENOMIC DNA]</scope>
    <source>
        <tissue evidence="1">Muscle</tissue>
    </source>
</reference>
<keyword evidence="2" id="KW-1185">Reference proteome</keyword>
<sequence>MVPPRAGGSGVCKERPCLPLIAQSERQEDQWVRAEGLRAVTNELGTPPSPLPAPPRTSPRFTLTCSVVDERRRTCGGGGSLYWGDMKVVGEVMKKWRGGAMKDVMLSNRYETIDEMVGGADDK</sequence>
<organism evidence="1 2">
    <name type="scientific">Portunus trituberculatus</name>
    <name type="common">Swimming crab</name>
    <name type="synonym">Neptunus trituberculatus</name>
    <dbReference type="NCBI Taxonomy" id="210409"/>
    <lineage>
        <taxon>Eukaryota</taxon>
        <taxon>Metazoa</taxon>
        <taxon>Ecdysozoa</taxon>
        <taxon>Arthropoda</taxon>
        <taxon>Crustacea</taxon>
        <taxon>Multicrustacea</taxon>
        <taxon>Malacostraca</taxon>
        <taxon>Eumalacostraca</taxon>
        <taxon>Eucarida</taxon>
        <taxon>Decapoda</taxon>
        <taxon>Pleocyemata</taxon>
        <taxon>Brachyura</taxon>
        <taxon>Eubrachyura</taxon>
        <taxon>Portunoidea</taxon>
        <taxon>Portunidae</taxon>
        <taxon>Portuninae</taxon>
        <taxon>Portunus</taxon>
    </lineage>
</organism>
<proteinExistence type="predicted"/>
<dbReference type="EMBL" id="VSRR010015875">
    <property type="protein sequence ID" value="MPC58650.1"/>
    <property type="molecule type" value="Genomic_DNA"/>
</dbReference>
<dbReference type="AlphaFoldDB" id="A0A5B7GEB0"/>